<evidence type="ECO:0000256" key="1">
    <source>
        <dbReference type="ARBA" id="ARBA00008791"/>
    </source>
</evidence>
<feature type="domain" description="UspA" evidence="2">
    <location>
        <begin position="163"/>
        <end position="304"/>
    </location>
</feature>
<comment type="similarity">
    <text evidence="1">Belongs to the universal stress protein A family.</text>
</comment>
<dbReference type="VEuPathDB" id="CryptoDB:Cvel_543"/>
<dbReference type="InterPro" id="IPR006016">
    <property type="entry name" value="UspA"/>
</dbReference>
<accession>A0A0G4G4H5</accession>
<dbReference type="Gene3D" id="3.40.50.620">
    <property type="entry name" value="HUPs"/>
    <property type="match status" value="2"/>
</dbReference>
<organism evidence="3">
    <name type="scientific">Chromera velia CCMP2878</name>
    <dbReference type="NCBI Taxonomy" id="1169474"/>
    <lineage>
        <taxon>Eukaryota</taxon>
        <taxon>Sar</taxon>
        <taxon>Alveolata</taxon>
        <taxon>Colpodellida</taxon>
        <taxon>Chromeraceae</taxon>
        <taxon>Chromera</taxon>
    </lineage>
</organism>
<proteinExistence type="inferred from homology"/>
<feature type="domain" description="UspA" evidence="2">
    <location>
        <begin position="12"/>
        <end position="146"/>
    </location>
</feature>
<dbReference type="PANTHER" id="PTHR46268">
    <property type="entry name" value="STRESS RESPONSE PROTEIN NHAX"/>
    <property type="match status" value="1"/>
</dbReference>
<sequence>MEGFAHCAEQNTFLVGYDGSYPSKMALEEVMIKVVPKTKHKVVLCHVYDPDKDYLPAALQPEAMRKEMEVKLTSYLPHQRFSLVWERKLTDRNTKESFVHTANTVKPDFVVVGFAGRKHEGGKETILGSAADFSIRRANASVIIVKKNKSEGWAPSDGKTMSFLVCVDASKASVKALQAAMTLSRSKDDKIVIVHLAALDQESLHQDCRKEAVEKKYQAIMVAHMSDMPNVELKIMENTPDMSLSRHIVDLIEQDGSFDFVCVGADQMKSRLSDKSLDNEDTWHVGSVSDHVIKHSPCTVVVARNLG</sequence>
<name>A0A0G4G4H5_9ALVE</name>
<evidence type="ECO:0000313" key="3">
    <source>
        <dbReference type="EMBL" id="CEM23266.1"/>
    </source>
</evidence>
<dbReference type="SUPFAM" id="SSF52402">
    <property type="entry name" value="Adenine nucleotide alpha hydrolases-like"/>
    <property type="match status" value="2"/>
</dbReference>
<dbReference type="InterPro" id="IPR006015">
    <property type="entry name" value="Universal_stress_UspA"/>
</dbReference>
<dbReference type="Pfam" id="PF00582">
    <property type="entry name" value="Usp"/>
    <property type="match status" value="2"/>
</dbReference>
<protein>
    <recommendedName>
        <fullName evidence="2">UspA domain-containing protein</fullName>
    </recommendedName>
</protein>
<dbReference type="PANTHER" id="PTHR46268:SF6">
    <property type="entry name" value="UNIVERSAL STRESS PROTEIN UP12"/>
    <property type="match status" value="1"/>
</dbReference>
<dbReference type="EMBL" id="CDMZ01000883">
    <property type="protein sequence ID" value="CEM23266.1"/>
    <property type="molecule type" value="Genomic_DNA"/>
</dbReference>
<reference evidence="3" key="1">
    <citation type="submission" date="2014-11" db="EMBL/GenBank/DDBJ databases">
        <authorList>
            <person name="Otto D Thomas"/>
            <person name="Naeem Raeece"/>
        </authorList>
    </citation>
    <scope>NUCLEOTIDE SEQUENCE</scope>
</reference>
<dbReference type="AlphaFoldDB" id="A0A0G4G4H5"/>
<dbReference type="PRINTS" id="PR01438">
    <property type="entry name" value="UNVRSLSTRESS"/>
</dbReference>
<dbReference type="InterPro" id="IPR014729">
    <property type="entry name" value="Rossmann-like_a/b/a_fold"/>
</dbReference>
<gene>
    <name evidence="3" type="ORF">Cvel_543</name>
</gene>
<evidence type="ECO:0000259" key="2">
    <source>
        <dbReference type="Pfam" id="PF00582"/>
    </source>
</evidence>
<dbReference type="CDD" id="cd00293">
    <property type="entry name" value="USP-like"/>
    <property type="match status" value="1"/>
</dbReference>